<keyword evidence="4 10" id="KW-0436">Ligase</keyword>
<dbReference type="CDD" id="cd00814">
    <property type="entry name" value="MetRS_core"/>
    <property type="match status" value="1"/>
</dbReference>
<dbReference type="STRING" id="1121877.FEAC_05760"/>
<dbReference type="InterPro" id="IPR014729">
    <property type="entry name" value="Rossmann-like_a/b/a_fold"/>
</dbReference>
<dbReference type="PRINTS" id="PR01041">
    <property type="entry name" value="TRNASYNTHMET"/>
</dbReference>
<dbReference type="GO" id="GO:0006431">
    <property type="term" value="P:methionyl-tRNA aminoacylation"/>
    <property type="evidence" value="ECO:0007669"/>
    <property type="project" value="InterPro"/>
</dbReference>
<dbReference type="SUPFAM" id="SSF52374">
    <property type="entry name" value="Nucleotidylyl transferase"/>
    <property type="match status" value="1"/>
</dbReference>
<comment type="function">
    <text evidence="1">Is required not only for elongation of protein synthesis but also for the initiation of all mRNA translation through initiator tRNA(fMet) aminoacylation.</text>
</comment>
<organism evidence="12 13">
    <name type="scientific">Ferrimicrobium acidiphilum DSM 19497</name>
    <dbReference type="NCBI Taxonomy" id="1121877"/>
    <lineage>
        <taxon>Bacteria</taxon>
        <taxon>Bacillati</taxon>
        <taxon>Actinomycetota</taxon>
        <taxon>Acidimicrobiia</taxon>
        <taxon>Acidimicrobiales</taxon>
        <taxon>Acidimicrobiaceae</taxon>
        <taxon>Ferrimicrobium</taxon>
    </lineage>
</organism>
<protein>
    <recommendedName>
        <fullName evidence="3">Methionine--tRNA ligase</fullName>
        <ecNumber evidence="2">6.1.1.10</ecNumber>
    </recommendedName>
    <alternativeName>
        <fullName evidence="9">Methionyl-tRNA synthetase</fullName>
    </alternativeName>
</protein>
<sequence>MSRFYMTTPIFYVNGDPHLGTAYAAINADAFARWHRLLGDEVLFLTGTDEHGLKIQQSADEHGVSPQAWVDHTASRFLGAWRELDISFDDFIRTTQERHHRTVQQFLTAIYENGFIEKGFYVGLYCVACEAYYEESELLEGSRCPVHERPVTEMSEENYFFKLSAFTDRLIELYESGAIRVTPEFRANEVLGFLRQGLKDISITRTSITWGVKVPWDDNHVFYVWYDALINYLTAIEYGEDTGRFAQWWPAVHHLLGKDIIRFHAVWWPAMCLAAGIDPPSQLLVTGWLLVDGAKMSKSSSNQIDPLSVVREMSSDTLRYYLLSSTSFGADGDVSLERLRASYNADLANDLGNLVSRTVALIVQKFGGKAPLVPSLDERNVTLMEFVSNGITAWNEFHPNVAIGAAMEMVRSSNSLLEHYEPWRRPVDDPESAWCLGTIREALRLAALLLSPAIPQAAHGVIERLGLSDLGPLEWRPGGEISELSRAEPLFPRLQKEK</sequence>
<dbReference type="InterPro" id="IPR014758">
    <property type="entry name" value="Met-tRNA_synth"/>
</dbReference>
<dbReference type="Pfam" id="PF09334">
    <property type="entry name" value="tRNA-synt_1g"/>
    <property type="match status" value="1"/>
</dbReference>
<evidence type="ECO:0000256" key="10">
    <source>
        <dbReference type="RuleBase" id="RU363039"/>
    </source>
</evidence>
<dbReference type="GO" id="GO:0005524">
    <property type="term" value="F:ATP binding"/>
    <property type="evidence" value="ECO:0007669"/>
    <property type="project" value="UniProtKB-KW"/>
</dbReference>
<evidence type="ECO:0000256" key="6">
    <source>
        <dbReference type="ARBA" id="ARBA00022840"/>
    </source>
</evidence>
<keyword evidence="6 10" id="KW-0067">ATP-binding</keyword>
<dbReference type="InterPro" id="IPR023457">
    <property type="entry name" value="Met-tRNA_synth_2"/>
</dbReference>
<keyword evidence="13" id="KW-1185">Reference proteome</keyword>
<dbReference type="PANTHER" id="PTHR43326:SF1">
    <property type="entry name" value="METHIONINE--TRNA LIGASE, MITOCHONDRIAL"/>
    <property type="match status" value="1"/>
</dbReference>
<dbReference type="PANTHER" id="PTHR43326">
    <property type="entry name" value="METHIONYL-TRNA SYNTHETASE"/>
    <property type="match status" value="1"/>
</dbReference>
<evidence type="ECO:0000256" key="3">
    <source>
        <dbReference type="ARBA" id="ARBA00018753"/>
    </source>
</evidence>
<keyword evidence="5 10" id="KW-0547">Nucleotide-binding</keyword>
<name>A0A0D8FYT4_9ACTN</name>
<evidence type="ECO:0000256" key="8">
    <source>
        <dbReference type="ARBA" id="ARBA00023146"/>
    </source>
</evidence>
<dbReference type="GO" id="GO:0004825">
    <property type="term" value="F:methionine-tRNA ligase activity"/>
    <property type="evidence" value="ECO:0007669"/>
    <property type="project" value="UniProtKB-EC"/>
</dbReference>
<comment type="caution">
    <text evidence="12">The sequence shown here is derived from an EMBL/GenBank/DDBJ whole genome shotgun (WGS) entry which is preliminary data.</text>
</comment>
<evidence type="ECO:0000256" key="4">
    <source>
        <dbReference type="ARBA" id="ARBA00022598"/>
    </source>
</evidence>
<gene>
    <name evidence="12" type="primary">metG</name>
    <name evidence="12" type="ORF">FEAC_05760</name>
</gene>
<evidence type="ECO:0000256" key="1">
    <source>
        <dbReference type="ARBA" id="ARBA00003314"/>
    </source>
</evidence>
<dbReference type="Gene3D" id="1.10.730.10">
    <property type="entry name" value="Isoleucyl-tRNA Synthetase, Domain 1"/>
    <property type="match status" value="1"/>
</dbReference>
<dbReference type="GeneID" id="78371885"/>
<dbReference type="InterPro" id="IPR033911">
    <property type="entry name" value="MetRS_core"/>
</dbReference>
<dbReference type="SUPFAM" id="SSF47323">
    <property type="entry name" value="Anticodon-binding domain of a subclass of class I aminoacyl-tRNA synthetases"/>
    <property type="match status" value="1"/>
</dbReference>
<evidence type="ECO:0000256" key="5">
    <source>
        <dbReference type="ARBA" id="ARBA00022741"/>
    </source>
</evidence>
<dbReference type="InterPro" id="IPR015413">
    <property type="entry name" value="Methionyl/Leucyl_tRNA_Synth"/>
</dbReference>
<dbReference type="RefSeq" id="WP_052565356.1">
    <property type="nucleotide sequence ID" value="NZ_JXUW01000003.1"/>
</dbReference>
<keyword evidence="8 10" id="KW-0030">Aminoacyl-tRNA synthetase</keyword>
<dbReference type="Proteomes" id="UP000032336">
    <property type="component" value="Unassembled WGS sequence"/>
</dbReference>
<dbReference type="NCBIfam" id="TIGR00398">
    <property type="entry name" value="metG"/>
    <property type="match status" value="1"/>
</dbReference>
<dbReference type="PATRIC" id="fig|1121877.4.peg.618"/>
<keyword evidence="7 10" id="KW-0648">Protein biosynthesis</keyword>
<dbReference type="AlphaFoldDB" id="A0A0D8FYT4"/>
<reference evidence="12 13" key="1">
    <citation type="submission" date="2015-01" db="EMBL/GenBank/DDBJ databases">
        <title>Draft genome of the acidophilic iron oxidizer Ferrimicrobium acidiphilum strain T23.</title>
        <authorList>
            <person name="Poehlein A."/>
            <person name="Eisen S."/>
            <person name="Schloemann M."/>
            <person name="Johnson B.D."/>
            <person name="Daniel R."/>
            <person name="Muehling M."/>
        </authorList>
    </citation>
    <scope>NUCLEOTIDE SEQUENCE [LARGE SCALE GENOMIC DNA]</scope>
    <source>
        <strain evidence="12 13">T23</strain>
    </source>
</reference>
<accession>A0A0D8FYT4</accession>
<evidence type="ECO:0000313" key="13">
    <source>
        <dbReference type="Proteomes" id="UP000032336"/>
    </source>
</evidence>
<dbReference type="OrthoDB" id="9810191at2"/>
<dbReference type="eggNOG" id="COG0143">
    <property type="taxonomic scope" value="Bacteria"/>
</dbReference>
<dbReference type="Gene3D" id="3.40.50.620">
    <property type="entry name" value="HUPs"/>
    <property type="match status" value="1"/>
</dbReference>
<feature type="domain" description="Methionyl/Leucyl tRNA synthetase" evidence="11">
    <location>
        <begin position="139"/>
        <end position="358"/>
    </location>
</feature>
<dbReference type="FunFam" id="2.170.220.10:FF:000003">
    <property type="entry name" value="Methionine--tRNA ligase"/>
    <property type="match status" value="1"/>
</dbReference>
<evidence type="ECO:0000256" key="7">
    <source>
        <dbReference type="ARBA" id="ARBA00022917"/>
    </source>
</evidence>
<comment type="similarity">
    <text evidence="10">Belongs to the class-I aminoacyl-tRNA synthetase family.</text>
</comment>
<evidence type="ECO:0000256" key="2">
    <source>
        <dbReference type="ARBA" id="ARBA00012838"/>
    </source>
</evidence>
<proteinExistence type="inferred from homology"/>
<dbReference type="Gene3D" id="2.170.220.10">
    <property type="match status" value="1"/>
</dbReference>
<dbReference type="InterPro" id="IPR009080">
    <property type="entry name" value="tRNAsynth_Ia_anticodon-bd"/>
</dbReference>
<evidence type="ECO:0000256" key="9">
    <source>
        <dbReference type="ARBA" id="ARBA00030904"/>
    </source>
</evidence>
<evidence type="ECO:0000313" key="12">
    <source>
        <dbReference type="EMBL" id="KJE77827.1"/>
    </source>
</evidence>
<dbReference type="EC" id="6.1.1.10" evidence="2"/>
<dbReference type="EMBL" id="JXUW01000003">
    <property type="protein sequence ID" value="KJE77827.1"/>
    <property type="molecule type" value="Genomic_DNA"/>
</dbReference>
<evidence type="ECO:0000259" key="11">
    <source>
        <dbReference type="Pfam" id="PF09334"/>
    </source>
</evidence>